<dbReference type="Proteomes" id="UP001202717">
    <property type="component" value="Chromosome"/>
</dbReference>
<proteinExistence type="predicted"/>
<feature type="domain" description="Peptidase S74" evidence="3">
    <location>
        <begin position="343"/>
        <end position="458"/>
    </location>
</feature>
<dbReference type="PROSITE" id="PS51688">
    <property type="entry name" value="ICA"/>
    <property type="match status" value="1"/>
</dbReference>
<sequence>MKTHIHILLFLIFTGTTFAQVGIGTTSPNAQLDIRSSNESAPANTDGILIPKIDEFPSTSPTALQDGMMVYLTGDVTPGKGFYYWDNTGSSWVALSSGASSGDHDWYTESTTIAPTSINDDIYTQGNVAIGKNTASYPLDIATIAGRRAINIDISGNSTGASIGTRYIATGNTSTGSATGLYNLFYGSGTGNQTGVYNSFFHDGDGIHYGIQTLMNNSGNGIHLGSRVVLGGTGTGPQVGSDVEISNTGSGSHFAASHYITGASSGEQRGTFSRIDTNGNGRHYASYNWISGAGTGNKYGCYNRFTGSGGTHYGVYANVDAANGDAGYFLGDVYVSGILTNPSARFLKRNITPADAVIKKLMKLDVKSYNYRTTEYDFMNLPEGLQTGFIAEELEVEFPMLVTNTIHPEAYSENDKGENIKTSDKVEFKSVSYVGLVPHLVKALQEQQKEIEDLKTRLSKIEALLNIESK</sequence>
<evidence type="ECO:0000256" key="1">
    <source>
        <dbReference type="SAM" id="Coils"/>
    </source>
</evidence>
<dbReference type="RefSeq" id="WP_249995472.1">
    <property type="nucleotide sequence ID" value="NZ_CP116221.1"/>
</dbReference>
<organism evidence="4 5">
    <name type="scientific">Psychroserpens ponticola</name>
    <dbReference type="NCBI Taxonomy" id="2932268"/>
    <lineage>
        <taxon>Bacteria</taxon>
        <taxon>Pseudomonadati</taxon>
        <taxon>Bacteroidota</taxon>
        <taxon>Flavobacteriia</taxon>
        <taxon>Flavobacteriales</taxon>
        <taxon>Flavobacteriaceae</taxon>
        <taxon>Psychroserpens</taxon>
    </lineage>
</organism>
<keyword evidence="5" id="KW-1185">Reference proteome</keyword>
<accession>A0ABY7S1A7</accession>
<gene>
    <name evidence="4" type="ORF">MUN68_004225</name>
</gene>
<evidence type="ECO:0000313" key="4">
    <source>
        <dbReference type="EMBL" id="WCO02706.1"/>
    </source>
</evidence>
<name>A0ABY7S1A7_9FLAO</name>
<dbReference type="Pfam" id="PF13884">
    <property type="entry name" value="Peptidase_S74"/>
    <property type="match status" value="1"/>
</dbReference>
<feature type="signal peptide" evidence="2">
    <location>
        <begin position="1"/>
        <end position="19"/>
    </location>
</feature>
<evidence type="ECO:0000256" key="2">
    <source>
        <dbReference type="SAM" id="SignalP"/>
    </source>
</evidence>
<dbReference type="InterPro" id="IPR030392">
    <property type="entry name" value="S74_ICA"/>
</dbReference>
<protein>
    <submittedName>
        <fullName evidence="4">Tail fiber domain-containing protein</fullName>
    </submittedName>
</protein>
<keyword evidence="1" id="KW-0175">Coiled coil</keyword>
<evidence type="ECO:0000313" key="5">
    <source>
        <dbReference type="Proteomes" id="UP001202717"/>
    </source>
</evidence>
<feature type="chain" id="PRO_5047155513" evidence="2">
    <location>
        <begin position="20"/>
        <end position="470"/>
    </location>
</feature>
<keyword evidence="2" id="KW-0732">Signal</keyword>
<evidence type="ECO:0000259" key="3">
    <source>
        <dbReference type="PROSITE" id="PS51688"/>
    </source>
</evidence>
<feature type="coiled-coil region" evidence="1">
    <location>
        <begin position="437"/>
        <end position="464"/>
    </location>
</feature>
<dbReference type="EMBL" id="CP116221">
    <property type="protein sequence ID" value="WCO02706.1"/>
    <property type="molecule type" value="Genomic_DNA"/>
</dbReference>
<reference evidence="4 5" key="1">
    <citation type="submission" date="2023-01" db="EMBL/GenBank/DDBJ databases">
        <title>Psychroserpens ponticola sp. nov., isolated from seawater.</title>
        <authorList>
            <person name="Kristyanto S."/>
            <person name="Jung J."/>
            <person name="Kim J.M."/>
            <person name="Jeon C.O."/>
        </authorList>
    </citation>
    <scope>NUCLEOTIDE SEQUENCE [LARGE SCALE GENOMIC DNA]</scope>
    <source>
        <strain evidence="4 5">MSW6</strain>
    </source>
</reference>